<proteinExistence type="predicted"/>
<reference evidence="2" key="1">
    <citation type="submission" date="2019-07" db="EMBL/GenBank/DDBJ databases">
        <title>Chitinimonas sp. nov., isolated from Ny-Alesund, arctica soil.</title>
        <authorList>
            <person name="Xu Q."/>
            <person name="Peng F."/>
        </authorList>
    </citation>
    <scope>NUCLEOTIDE SEQUENCE [LARGE SCALE GENOMIC DNA]</scope>
    <source>
        <strain evidence="2">R3-44</strain>
    </source>
</reference>
<accession>A0A516SCA9</accession>
<dbReference type="AlphaFoldDB" id="A0A516SCA9"/>
<evidence type="ECO:0000313" key="2">
    <source>
        <dbReference type="Proteomes" id="UP000317550"/>
    </source>
</evidence>
<dbReference type="Proteomes" id="UP000317550">
    <property type="component" value="Chromosome"/>
</dbReference>
<gene>
    <name evidence="1" type="ORF">FNU76_05170</name>
</gene>
<protein>
    <submittedName>
        <fullName evidence="1">Uncharacterized protein</fullName>
    </submittedName>
</protein>
<dbReference type="KEGG" id="cari:FNU76_05170"/>
<sequence>MLVKVPMLLDKALGGVCPSLPGEGCVDGTLLDAWLLLLEACIGVIGGETDGVERLLGIVKDVGVLGRFGPSIDGMPPLMGGVTLELDAACFAPLFGAEPLKPGGVPSTGGFLPPPPPPPPLEEVLVVDPLEDEAGRRLIFIPSRAICMAKRSMPLPTQTICQPGY</sequence>
<name>A0A516SCA9_9NEIS</name>
<dbReference type="EMBL" id="CP041730">
    <property type="protein sequence ID" value="QDQ25789.1"/>
    <property type="molecule type" value="Genomic_DNA"/>
</dbReference>
<dbReference type="RefSeq" id="WP_143856714.1">
    <property type="nucleotide sequence ID" value="NZ_CP041730.1"/>
</dbReference>
<evidence type="ECO:0000313" key="1">
    <source>
        <dbReference type="EMBL" id="QDQ25789.1"/>
    </source>
</evidence>
<keyword evidence="2" id="KW-1185">Reference proteome</keyword>
<organism evidence="1 2">
    <name type="scientific">Chitinimonas arctica</name>
    <dbReference type="NCBI Taxonomy" id="2594795"/>
    <lineage>
        <taxon>Bacteria</taxon>
        <taxon>Pseudomonadati</taxon>
        <taxon>Pseudomonadota</taxon>
        <taxon>Betaproteobacteria</taxon>
        <taxon>Neisseriales</taxon>
        <taxon>Chitinibacteraceae</taxon>
        <taxon>Chitinimonas</taxon>
    </lineage>
</organism>